<dbReference type="FunFam" id="1.10.287.100:FF:000001">
    <property type="entry name" value="Transcription initiation factor IIA subunit"/>
    <property type="match status" value="1"/>
</dbReference>
<feature type="region of interest" description="Disordered" evidence="6">
    <location>
        <begin position="148"/>
        <end position="311"/>
    </location>
</feature>
<evidence type="ECO:0000313" key="7">
    <source>
        <dbReference type="EMBL" id="KAJ1911422.1"/>
    </source>
</evidence>
<keyword evidence="3" id="KW-0804">Transcription</keyword>
<sequence>MANKTTGIIYQHVINEVISAIQGEFEDHGVDEAVLQELQRSWEAKLIESRVAEFPGMIADDEEETAAPASAAYYEAPASSHRASAADKQAPVTPYDQEYQPPPSLPTADDDATAAASALPSYNPHTLGQVMPGGPSSAAHLANIVSSATAAEQQQHPHQSQPLPQQQQQHHNHPPLQGEGGFGQPQPYYQPRQAPGSAAPGPSNHPPVGGHQFPQHDGADDDEVDDDSGPSTVAVPAGHQRRQPEPSSVPRQRTAGTLTLTFTQVDGEDEDAEEDEEGALAAEENDEDAINSDLDDSDEEDVQNEEGGGAEDTEHIILCQYDKVSRQKNRWKCVLKDGILLIDGKDYLFHKGTGEFEW</sequence>
<evidence type="ECO:0000256" key="6">
    <source>
        <dbReference type="SAM" id="MobiDB-lite"/>
    </source>
</evidence>
<feature type="compositionally biased region" description="Acidic residues" evidence="6">
    <location>
        <begin position="219"/>
        <end position="228"/>
    </location>
</feature>
<dbReference type="SMART" id="SM01371">
    <property type="entry name" value="TFIIA"/>
    <property type="match status" value="1"/>
</dbReference>
<feature type="compositionally biased region" description="Acidic residues" evidence="6">
    <location>
        <begin position="266"/>
        <end position="311"/>
    </location>
</feature>
<comment type="similarity">
    <text evidence="2">Belongs to the TFIIA subunit 1 family.</text>
</comment>
<reference evidence="7" key="1">
    <citation type="submission" date="2022-07" db="EMBL/GenBank/DDBJ databases">
        <title>Phylogenomic reconstructions and comparative analyses of Kickxellomycotina fungi.</title>
        <authorList>
            <person name="Reynolds N.K."/>
            <person name="Stajich J.E."/>
            <person name="Barry K."/>
            <person name="Grigoriev I.V."/>
            <person name="Crous P."/>
            <person name="Smith M.E."/>
        </authorList>
    </citation>
    <scope>NUCLEOTIDE SEQUENCE</scope>
    <source>
        <strain evidence="7">RSA 861</strain>
    </source>
</reference>
<dbReference type="InterPro" id="IPR004855">
    <property type="entry name" value="TFIIA_asu/bsu"/>
</dbReference>
<dbReference type="OrthoDB" id="6275927at2759"/>
<dbReference type="AlphaFoldDB" id="A0A9W8DIU3"/>
<evidence type="ECO:0000256" key="5">
    <source>
        <dbReference type="ARBA" id="ARBA00074154"/>
    </source>
</evidence>
<keyword evidence="8" id="KW-1185">Reference proteome</keyword>
<dbReference type="EMBL" id="JANBPT010000933">
    <property type="protein sequence ID" value="KAJ1911422.1"/>
    <property type="molecule type" value="Genomic_DNA"/>
</dbReference>
<dbReference type="GO" id="GO:0005672">
    <property type="term" value="C:transcription factor TFIIA complex"/>
    <property type="evidence" value="ECO:0007669"/>
    <property type="project" value="InterPro"/>
</dbReference>
<dbReference type="Gene3D" id="1.10.287.100">
    <property type="match status" value="1"/>
</dbReference>
<feature type="region of interest" description="Disordered" evidence="6">
    <location>
        <begin position="119"/>
        <end position="138"/>
    </location>
</feature>
<proteinExistence type="inferred from homology"/>
<feature type="region of interest" description="Disordered" evidence="6">
    <location>
        <begin position="78"/>
        <end position="113"/>
    </location>
</feature>
<dbReference type="Proteomes" id="UP001150569">
    <property type="component" value="Unassembled WGS sequence"/>
</dbReference>
<dbReference type="PANTHER" id="PTHR12694:SF8">
    <property type="entry name" value="TRANSCRIPTION INITIATION FACTOR IIA SUBUNIT 1"/>
    <property type="match status" value="1"/>
</dbReference>
<dbReference type="PANTHER" id="PTHR12694">
    <property type="entry name" value="TRANSCRIPTION INITIATION FACTOR IIA SUBUNIT 1"/>
    <property type="match status" value="1"/>
</dbReference>
<dbReference type="Gene3D" id="2.30.18.10">
    <property type="entry name" value="Transcription factor IIA (TFIIA), beta-barrel domain"/>
    <property type="match status" value="1"/>
</dbReference>
<organism evidence="7 8">
    <name type="scientific">Tieghemiomyces parasiticus</name>
    <dbReference type="NCBI Taxonomy" id="78921"/>
    <lineage>
        <taxon>Eukaryota</taxon>
        <taxon>Fungi</taxon>
        <taxon>Fungi incertae sedis</taxon>
        <taxon>Zoopagomycota</taxon>
        <taxon>Kickxellomycotina</taxon>
        <taxon>Dimargaritomycetes</taxon>
        <taxon>Dimargaritales</taxon>
        <taxon>Dimargaritaceae</taxon>
        <taxon>Tieghemiomyces</taxon>
    </lineage>
</organism>
<evidence type="ECO:0000313" key="8">
    <source>
        <dbReference type="Proteomes" id="UP001150569"/>
    </source>
</evidence>
<dbReference type="CDD" id="cd07976">
    <property type="entry name" value="TFIIA_alpha_beta_like"/>
    <property type="match status" value="2"/>
</dbReference>
<gene>
    <name evidence="7" type="primary">TOA1_2</name>
    <name evidence="7" type="ORF">IWQ60_010143</name>
</gene>
<feature type="compositionally biased region" description="Polar residues" evidence="6">
    <location>
        <begin position="245"/>
        <end position="264"/>
    </location>
</feature>
<accession>A0A9W8DIU3</accession>
<feature type="compositionally biased region" description="Low complexity" evidence="6">
    <location>
        <begin position="184"/>
        <end position="196"/>
    </location>
</feature>
<protein>
    <recommendedName>
        <fullName evidence="5">Transcription initiation factor IIA large subunit</fullName>
    </recommendedName>
</protein>
<comment type="caution">
    <text evidence="7">The sequence shown here is derived from an EMBL/GenBank/DDBJ whole genome shotgun (WGS) entry which is preliminary data.</text>
</comment>
<evidence type="ECO:0000256" key="1">
    <source>
        <dbReference type="ARBA" id="ARBA00004123"/>
    </source>
</evidence>
<evidence type="ECO:0000256" key="3">
    <source>
        <dbReference type="ARBA" id="ARBA00023163"/>
    </source>
</evidence>
<dbReference type="InterPro" id="IPR009088">
    <property type="entry name" value="TFIIA_b-brl"/>
</dbReference>
<dbReference type="GO" id="GO:0006367">
    <property type="term" value="P:transcription initiation at RNA polymerase II promoter"/>
    <property type="evidence" value="ECO:0007669"/>
    <property type="project" value="InterPro"/>
</dbReference>
<feature type="compositionally biased region" description="Low complexity" evidence="6">
    <location>
        <begin position="153"/>
        <end position="177"/>
    </location>
</feature>
<evidence type="ECO:0000256" key="2">
    <source>
        <dbReference type="ARBA" id="ARBA00010059"/>
    </source>
</evidence>
<dbReference type="SUPFAM" id="SSF50784">
    <property type="entry name" value="Transcription factor IIA (TFIIA), beta-barrel domain"/>
    <property type="match status" value="1"/>
</dbReference>
<dbReference type="SUPFAM" id="SSF47396">
    <property type="entry name" value="Transcription factor IIA (TFIIA), alpha-helical domain"/>
    <property type="match status" value="1"/>
</dbReference>
<dbReference type="Pfam" id="PF03153">
    <property type="entry name" value="TFIIA"/>
    <property type="match status" value="1"/>
</dbReference>
<keyword evidence="4" id="KW-0539">Nucleus</keyword>
<comment type="subcellular location">
    <subcellularLocation>
        <location evidence="1">Nucleus</location>
    </subcellularLocation>
</comment>
<name>A0A9W8DIU3_9FUNG</name>
<evidence type="ECO:0000256" key="4">
    <source>
        <dbReference type="ARBA" id="ARBA00023242"/>
    </source>
</evidence>